<evidence type="ECO:0000313" key="2">
    <source>
        <dbReference type="Proteomes" id="UP000235145"/>
    </source>
</evidence>
<dbReference type="EMBL" id="NBSK02000005">
    <property type="protein sequence ID" value="KAJ0205595.1"/>
    <property type="molecule type" value="Genomic_DNA"/>
</dbReference>
<gene>
    <name evidence="1" type="ORF">LSAT_V11C500258260</name>
</gene>
<keyword evidence="2" id="KW-1185">Reference proteome</keyword>
<sequence>MKNYKPNATHVNIASKLNIIDGTHYPLILITKIFKVSNKFRDQRILRYLKYTIYHSLHITPSQLTMLTVYSDADWGFPESHRSTSIYSYF</sequence>
<evidence type="ECO:0000313" key="1">
    <source>
        <dbReference type="EMBL" id="KAJ0205595.1"/>
    </source>
</evidence>
<reference evidence="1 2" key="1">
    <citation type="journal article" date="2017" name="Nat. Commun.">
        <title>Genome assembly with in vitro proximity ligation data and whole-genome triplication in lettuce.</title>
        <authorList>
            <person name="Reyes-Chin-Wo S."/>
            <person name="Wang Z."/>
            <person name="Yang X."/>
            <person name="Kozik A."/>
            <person name="Arikit S."/>
            <person name="Song C."/>
            <person name="Xia L."/>
            <person name="Froenicke L."/>
            <person name="Lavelle D.O."/>
            <person name="Truco M.J."/>
            <person name="Xia R."/>
            <person name="Zhu S."/>
            <person name="Xu C."/>
            <person name="Xu H."/>
            <person name="Xu X."/>
            <person name="Cox K."/>
            <person name="Korf I."/>
            <person name="Meyers B.C."/>
            <person name="Michelmore R.W."/>
        </authorList>
    </citation>
    <scope>NUCLEOTIDE SEQUENCE [LARGE SCALE GENOMIC DNA]</scope>
    <source>
        <strain evidence="2">cv. Salinas</strain>
        <tissue evidence="1">Seedlings</tissue>
    </source>
</reference>
<dbReference type="AlphaFoldDB" id="A0A9R1VG76"/>
<dbReference type="Proteomes" id="UP000235145">
    <property type="component" value="Unassembled WGS sequence"/>
</dbReference>
<comment type="caution">
    <text evidence="1">The sequence shown here is derived from an EMBL/GenBank/DDBJ whole genome shotgun (WGS) entry which is preliminary data.</text>
</comment>
<protein>
    <submittedName>
        <fullName evidence="1">Uncharacterized protein</fullName>
    </submittedName>
</protein>
<accession>A0A9R1VG76</accession>
<organism evidence="1 2">
    <name type="scientific">Lactuca sativa</name>
    <name type="common">Garden lettuce</name>
    <dbReference type="NCBI Taxonomy" id="4236"/>
    <lineage>
        <taxon>Eukaryota</taxon>
        <taxon>Viridiplantae</taxon>
        <taxon>Streptophyta</taxon>
        <taxon>Embryophyta</taxon>
        <taxon>Tracheophyta</taxon>
        <taxon>Spermatophyta</taxon>
        <taxon>Magnoliopsida</taxon>
        <taxon>eudicotyledons</taxon>
        <taxon>Gunneridae</taxon>
        <taxon>Pentapetalae</taxon>
        <taxon>asterids</taxon>
        <taxon>campanulids</taxon>
        <taxon>Asterales</taxon>
        <taxon>Asteraceae</taxon>
        <taxon>Cichorioideae</taxon>
        <taxon>Cichorieae</taxon>
        <taxon>Lactucinae</taxon>
        <taxon>Lactuca</taxon>
    </lineage>
</organism>
<proteinExistence type="predicted"/>
<name>A0A9R1VG76_LACSA</name>